<comment type="caution">
    <text evidence="2">The sequence shown here is derived from an EMBL/GenBank/DDBJ whole genome shotgun (WGS) entry which is preliminary data.</text>
</comment>
<feature type="domain" description="DUF6546" evidence="1">
    <location>
        <begin position="276"/>
        <end position="461"/>
    </location>
</feature>
<organism evidence="2 3">
    <name type="scientific">Colletotrichum navitas</name>
    <dbReference type="NCBI Taxonomy" id="681940"/>
    <lineage>
        <taxon>Eukaryota</taxon>
        <taxon>Fungi</taxon>
        <taxon>Dikarya</taxon>
        <taxon>Ascomycota</taxon>
        <taxon>Pezizomycotina</taxon>
        <taxon>Sordariomycetes</taxon>
        <taxon>Hypocreomycetidae</taxon>
        <taxon>Glomerellales</taxon>
        <taxon>Glomerellaceae</taxon>
        <taxon>Colletotrichum</taxon>
        <taxon>Colletotrichum graminicola species complex</taxon>
    </lineage>
</organism>
<keyword evidence="3" id="KW-1185">Reference proteome</keyword>
<evidence type="ECO:0000313" key="3">
    <source>
        <dbReference type="Proteomes" id="UP001230504"/>
    </source>
</evidence>
<reference evidence="2" key="1">
    <citation type="submission" date="2021-06" db="EMBL/GenBank/DDBJ databases">
        <title>Comparative genomics, transcriptomics and evolutionary studies reveal genomic signatures of adaptation to plant cell wall in hemibiotrophic fungi.</title>
        <authorList>
            <consortium name="DOE Joint Genome Institute"/>
            <person name="Baroncelli R."/>
            <person name="Diaz J.F."/>
            <person name="Benocci T."/>
            <person name="Peng M."/>
            <person name="Battaglia E."/>
            <person name="Haridas S."/>
            <person name="Andreopoulos W."/>
            <person name="Labutti K."/>
            <person name="Pangilinan J."/>
            <person name="Floch G.L."/>
            <person name="Makela M.R."/>
            <person name="Henrissat B."/>
            <person name="Grigoriev I.V."/>
            <person name="Crouch J.A."/>
            <person name="De Vries R.P."/>
            <person name="Sukno S.A."/>
            <person name="Thon M.R."/>
        </authorList>
    </citation>
    <scope>NUCLEOTIDE SEQUENCE</scope>
    <source>
        <strain evidence="2">CBS 125086</strain>
    </source>
</reference>
<dbReference type="EMBL" id="JAHLJV010000083">
    <property type="protein sequence ID" value="KAK1573951.1"/>
    <property type="molecule type" value="Genomic_DNA"/>
</dbReference>
<evidence type="ECO:0000313" key="2">
    <source>
        <dbReference type="EMBL" id="KAK1573951.1"/>
    </source>
</evidence>
<sequence>MMQLPSHGTLQDIAIQGENIKSPRWTGLSLELRHMILECLANILNLEDLPIALYASVSKEWQSFFEPLLWQKLTFRPWISKSNFEGFREAIQRHQRSLIKTITLYLRMEVYRCHRCLQEVGGQHTLIERERVLYENLEELLSILALWAEGIPESGVSLELIGISVPNAGDRNRVSRRGRRRCIHRRSPAVSDPSAEIRSINSVVSKQGPVRRVPSITAISVCPTISWSCSSILLSHLCDGFPCLRRLDFEQQLGETRTLQQAIGNRVAFSIADRVPSLQRLSVWESRSRLISEAQSQSNSEKANALAAVLQTAVPTSFHLKELAITYVIDARNFFSHFNVLLSSGEALPPCMLERLVLSCQLGQLTTSPKELGCLLMAASQAATYMPYLKMLEVWSPGVGEGFFFRYEVKESEVDLTMAATWKFDVVSWQHGQGYRALRAWDEVASRHIDRRFNCAINTIDTVALPKLYSICSGLRSFESIRKWRKS</sequence>
<name>A0AAD8PQA3_9PEZI</name>
<dbReference type="Proteomes" id="UP001230504">
    <property type="component" value="Unassembled WGS sequence"/>
</dbReference>
<accession>A0AAD8PQA3</accession>
<proteinExistence type="predicted"/>
<evidence type="ECO:0000259" key="1">
    <source>
        <dbReference type="Pfam" id="PF20183"/>
    </source>
</evidence>
<dbReference type="RefSeq" id="XP_060409515.1">
    <property type="nucleotide sequence ID" value="XM_060558894.1"/>
</dbReference>
<dbReference type="AlphaFoldDB" id="A0AAD8PQA3"/>
<protein>
    <recommendedName>
        <fullName evidence="1">DUF6546 domain-containing protein</fullName>
    </recommendedName>
</protein>
<dbReference type="InterPro" id="IPR046676">
    <property type="entry name" value="DUF6546"/>
</dbReference>
<dbReference type="Pfam" id="PF20183">
    <property type="entry name" value="DUF6546"/>
    <property type="match status" value="1"/>
</dbReference>
<gene>
    <name evidence="2" type="ORF">LY79DRAFT_567460</name>
</gene>
<dbReference type="GeneID" id="85443134"/>